<evidence type="ECO:0000313" key="2">
    <source>
        <dbReference type="EMBL" id="ALN79204.1"/>
    </source>
</evidence>
<feature type="region of interest" description="Disordered" evidence="1">
    <location>
        <begin position="19"/>
        <end position="109"/>
    </location>
</feature>
<dbReference type="STRING" id="84531.LA76x_1043"/>
<feature type="compositionally biased region" description="Basic and acidic residues" evidence="1">
    <location>
        <begin position="31"/>
        <end position="47"/>
    </location>
</feature>
<evidence type="ECO:0000313" key="3">
    <source>
        <dbReference type="Proteomes" id="UP000060787"/>
    </source>
</evidence>
<keyword evidence="3" id="KW-1185">Reference proteome</keyword>
<dbReference type="KEGG" id="lab:LA76x_1043"/>
<name>A0A0S2F6Q1_LYSAN</name>
<sequence>MPVTCCGRCGALACGRAQRYGPAAPAGDSPRLSRLDEAADRGRDRKSAPASGRPRPRLAAERHLPRLAAERYLPRSTAGMHRPRGAAGKPRPRSAAGKPKPRSAAGKHLIVGGVTQGVLVGRQETDDGGTPPSPSLAGFRGVLRDCANDHAATVTAGCRSVRGRRDRPRRRAMAGPGPPLGRRSRPLAMAAPARNPLTRAHRESA</sequence>
<evidence type="ECO:0000256" key="1">
    <source>
        <dbReference type="SAM" id="MobiDB-lite"/>
    </source>
</evidence>
<dbReference type="Proteomes" id="UP000060787">
    <property type="component" value="Chromosome"/>
</dbReference>
<proteinExistence type="predicted"/>
<feature type="region of interest" description="Disordered" evidence="1">
    <location>
        <begin position="157"/>
        <end position="205"/>
    </location>
</feature>
<organism evidence="2 3">
    <name type="scientific">Lysobacter antibioticus</name>
    <dbReference type="NCBI Taxonomy" id="84531"/>
    <lineage>
        <taxon>Bacteria</taxon>
        <taxon>Pseudomonadati</taxon>
        <taxon>Pseudomonadota</taxon>
        <taxon>Gammaproteobacteria</taxon>
        <taxon>Lysobacterales</taxon>
        <taxon>Lysobacteraceae</taxon>
        <taxon>Lysobacter</taxon>
    </lineage>
</organism>
<feature type="compositionally biased region" description="Basic and acidic residues" evidence="1">
    <location>
        <begin position="58"/>
        <end position="73"/>
    </location>
</feature>
<feature type="compositionally biased region" description="Basic residues" evidence="1">
    <location>
        <begin position="161"/>
        <end position="172"/>
    </location>
</feature>
<dbReference type="EMBL" id="CP011129">
    <property type="protein sequence ID" value="ALN79204.1"/>
    <property type="molecule type" value="Genomic_DNA"/>
</dbReference>
<dbReference type="AlphaFoldDB" id="A0A0S2F6Q1"/>
<accession>A0A0S2F6Q1</accession>
<gene>
    <name evidence="2" type="ORF">LA76x_1043</name>
</gene>
<reference evidence="2 3" key="1">
    <citation type="journal article" date="2015" name="BMC Genomics">
        <title>Comparative genomics and metabolic profiling of the genus Lysobacter.</title>
        <authorList>
            <person name="de Bruijn I."/>
            <person name="Cheng X."/>
            <person name="de Jager V."/>
            <person name="Exposito R.G."/>
            <person name="Watrous J."/>
            <person name="Patel N."/>
            <person name="Postma J."/>
            <person name="Dorrestein P.C."/>
            <person name="Kobayashi D."/>
            <person name="Raaijmakers J.M."/>
        </authorList>
    </citation>
    <scope>NUCLEOTIDE SEQUENCE [LARGE SCALE GENOMIC DNA]</scope>
    <source>
        <strain evidence="2 3">76</strain>
    </source>
</reference>
<dbReference type="PATRIC" id="fig|84531.8.peg.1070"/>
<feature type="compositionally biased region" description="Low complexity" evidence="1">
    <location>
        <begin position="85"/>
        <end position="97"/>
    </location>
</feature>
<protein>
    <submittedName>
        <fullName evidence="2">Uncharacterized protein</fullName>
    </submittedName>
</protein>